<dbReference type="EMBL" id="WNYA01000151">
    <property type="protein sequence ID" value="KAG8549660.1"/>
    <property type="molecule type" value="Genomic_DNA"/>
</dbReference>
<reference evidence="1" key="1">
    <citation type="thesis" date="2020" institute="ProQuest LLC" country="789 East Eisenhower Parkway, Ann Arbor, MI, USA">
        <title>Comparative Genomics and Chromosome Evolution.</title>
        <authorList>
            <person name="Mudd A.B."/>
        </authorList>
    </citation>
    <scope>NUCLEOTIDE SEQUENCE</scope>
    <source>
        <strain evidence="1">237g6f4</strain>
        <tissue evidence="1">Blood</tissue>
    </source>
</reference>
<comment type="caution">
    <text evidence="1">The sequence shown here is derived from an EMBL/GenBank/DDBJ whole genome shotgun (WGS) entry which is preliminary data.</text>
</comment>
<dbReference type="AlphaFoldDB" id="A0AAV6ZQS0"/>
<proteinExistence type="predicted"/>
<keyword evidence="2" id="KW-1185">Reference proteome</keyword>
<sequence>MRTMDTTTLHTQETKIRSHIIYLEKPNVYVYDVGNGLRTSSRKKLRLERYRFNVRIVICKTQVLRNIREFTQRRTHCHVWIQGMALLPRSCI</sequence>
<evidence type="ECO:0000313" key="2">
    <source>
        <dbReference type="Proteomes" id="UP000824782"/>
    </source>
</evidence>
<gene>
    <name evidence="1" type="ORF">GDO81_020267</name>
</gene>
<name>A0AAV6ZQS0_ENGPU</name>
<dbReference type="Proteomes" id="UP000824782">
    <property type="component" value="Unassembled WGS sequence"/>
</dbReference>
<accession>A0AAV6ZQS0</accession>
<organism evidence="1 2">
    <name type="scientific">Engystomops pustulosus</name>
    <name type="common">Tungara frog</name>
    <name type="synonym">Physalaemus pustulosus</name>
    <dbReference type="NCBI Taxonomy" id="76066"/>
    <lineage>
        <taxon>Eukaryota</taxon>
        <taxon>Metazoa</taxon>
        <taxon>Chordata</taxon>
        <taxon>Craniata</taxon>
        <taxon>Vertebrata</taxon>
        <taxon>Euteleostomi</taxon>
        <taxon>Amphibia</taxon>
        <taxon>Batrachia</taxon>
        <taxon>Anura</taxon>
        <taxon>Neobatrachia</taxon>
        <taxon>Hyloidea</taxon>
        <taxon>Leptodactylidae</taxon>
        <taxon>Leiuperinae</taxon>
        <taxon>Engystomops</taxon>
    </lineage>
</organism>
<protein>
    <submittedName>
        <fullName evidence="1">Uncharacterized protein</fullName>
    </submittedName>
</protein>
<evidence type="ECO:0000313" key="1">
    <source>
        <dbReference type="EMBL" id="KAG8549660.1"/>
    </source>
</evidence>